<keyword evidence="2" id="KW-1185">Reference proteome</keyword>
<comment type="caution">
    <text evidence="1">The sequence shown here is derived from an EMBL/GenBank/DDBJ whole genome shotgun (WGS) entry which is preliminary data.</text>
</comment>
<dbReference type="AlphaFoldDB" id="A0A8H3IX84"/>
<evidence type="ECO:0000313" key="2">
    <source>
        <dbReference type="Proteomes" id="UP000664521"/>
    </source>
</evidence>
<evidence type="ECO:0008006" key="3">
    <source>
        <dbReference type="Google" id="ProtNLM"/>
    </source>
</evidence>
<dbReference type="Gene3D" id="3.30.70.270">
    <property type="match status" value="1"/>
</dbReference>
<dbReference type="SUPFAM" id="SSF56672">
    <property type="entry name" value="DNA/RNA polymerases"/>
    <property type="match status" value="1"/>
</dbReference>
<accession>A0A8H3IX84</accession>
<dbReference type="InterPro" id="IPR043502">
    <property type="entry name" value="DNA/RNA_pol_sf"/>
</dbReference>
<evidence type="ECO:0000313" key="1">
    <source>
        <dbReference type="EMBL" id="CAF9937465.1"/>
    </source>
</evidence>
<organism evidence="1 2">
    <name type="scientific">Heterodermia speciosa</name>
    <dbReference type="NCBI Taxonomy" id="116794"/>
    <lineage>
        <taxon>Eukaryota</taxon>
        <taxon>Fungi</taxon>
        <taxon>Dikarya</taxon>
        <taxon>Ascomycota</taxon>
        <taxon>Pezizomycotina</taxon>
        <taxon>Lecanoromycetes</taxon>
        <taxon>OSLEUM clade</taxon>
        <taxon>Lecanoromycetidae</taxon>
        <taxon>Caliciales</taxon>
        <taxon>Physciaceae</taxon>
        <taxon>Heterodermia</taxon>
    </lineage>
</organism>
<name>A0A8H3IX84_9LECA</name>
<gene>
    <name evidence="1" type="ORF">HETSPECPRED_000549</name>
</gene>
<protein>
    <recommendedName>
        <fullName evidence="3">Reverse transcriptase domain-containing protein</fullName>
    </recommendedName>
</protein>
<dbReference type="OrthoDB" id="5280080at2759"/>
<dbReference type="Proteomes" id="UP000664521">
    <property type="component" value="Unassembled WGS sequence"/>
</dbReference>
<dbReference type="InterPro" id="IPR043128">
    <property type="entry name" value="Rev_trsase/Diguanyl_cyclase"/>
</dbReference>
<reference evidence="1" key="1">
    <citation type="submission" date="2021-03" db="EMBL/GenBank/DDBJ databases">
        <authorList>
            <person name="Tagirdzhanova G."/>
        </authorList>
    </citation>
    <scope>NUCLEOTIDE SEQUENCE</scope>
</reference>
<dbReference type="EMBL" id="CAJPDS010000101">
    <property type="protein sequence ID" value="CAF9937465.1"/>
    <property type="molecule type" value="Genomic_DNA"/>
</dbReference>
<sequence>MATVFYPTDPDAASNLQNATIFTRINIRASAETVKQMFDTSPALLNSFCLGHYNDVLIFDRTEADHTPHVRTLLLSVQEKGLKADIKKCAFNQPSWANAGFHIEPLGSQGKRAFMVLLRENIAAEARQDLA</sequence>
<proteinExistence type="predicted"/>